<feature type="non-terminal residue" evidence="2">
    <location>
        <position position="1"/>
    </location>
</feature>
<feature type="region of interest" description="Disordered" evidence="1">
    <location>
        <begin position="1"/>
        <end position="28"/>
    </location>
</feature>
<evidence type="ECO:0000256" key="1">
    <source>
        <dbReference type="SAM" id="MobiDB-lite"/>
    </source>
</evidence>
<gene>
    <name evidence="2" type="ORF">METZ01_LOCUS458066</name>
</gene>
<proteinExistence type="predicted"/>
<evidence type="ECO:0000313" key="2">
    <source>
        <dbReference type="EMBL" id="SVE05212.1"/>
    </source>
</evidence>
<dbReference type="AlphaFoldDB" id="A0A383ABX8"/>
<sequence>VRARESEAEYDAGASLIRNPANNGPDYNADDETASFKNSDSRLMLDDDCFDDPHKINFENQVFRLGTRSSATCTAGPANRRDSIVIGCQDTTWRGSTFRLRQARTV</sequence>
<accession>A0A383ABX8</accession>
<reference evidence="2" key="1">
    <citation type="submission" date="2018-05" db="EMBL/GenBank/DDBJ databases">
        <authorList>
            <person name="Lanie J.A."/>
            <person name="Ng W.-L."/>
            <person name="Kazmierczak K.M."/>
            <person name="Andrzejewski T.M."/>
            <person name="Davidsen T.M."/>
            <person name="Wayne K.J."/>
            <person name="Tettelin H."/>
            <person name="Glass J.I."/>
            <person name="Rusch D."/>
            <person name="Podicherti R."/>
            <person name="Tsui H.-C.T."/>
            <person name="Winkler M.E."/>
        </authorList>
    </citation>
    <scope>NUCLEOTIDE SEQUENCE</scope>
</reference>
<organism evidence="2">
    <name type="scientific">marine metagenome</name>
    <dbReference type="NCBI Taxonomy" id="408172"/>
    <lineage>
        <taxon>unclassified sequences</taxon>
        <taxon>metagenomes</taxon>
        <taxon>ecological metagenomes</taxon>
    </lineage>
</organism>
<dbReference type="EMBL" id="UINC01190856">
    <property type="protein sequence ID" value="SVE05212.1"/>
    <property type="molecule type" value="Genomic_DNA"/>
</dbReference>
<protein>
    <submittedName>
        <fullName evidence="2">Uncharacterized protein</fullName>
    </submittedName>
</protein>
<name>A0A383ABX8_9ZZZZ</name>